<keyword evidence="2" id="KW-1185">Reference proteome</keyword>
<dbReference type="OrthoDB" id="103676at2157"/>
<gene>
    <name evidence="1" type="ORF">SAMN05216559_1963</name>
</gene>
<accession>A0A1I6L3N6</accession>
<proteinExistence type="predicted"/>
<protein>
    <submittedName>
        <fullName evidence="1">Uncharacterized protein</fullName>
    </submittedName>
</protein>
<dbReference type="Proteomes" id="UP000199062">
    <property type="component" value="Unassembled WGS sequence"/>
</dbReference>
<evidence type="ECO:0000313" key="1">
    <source>
        <dbReference type="EMBL" id="SFR98047.1"/>
    </source>
</evidence>
<reference evidence="1 2" key="1">
    <citation type="submission" date="2016-10" db="EMBL/GenBank/DDBJ databases">
        <authorList>
            <person name="de Groot N.N."/>
        </authorList>
    </citation>
    <scope>NUCLEOTIDE SEQUENCE [LARGE SCALE GENOMIC DNA]</scope>
    <source>
        <strain evidence="1 2">CGMCC 1.10457</strain>
    </source>
</reference>
<evidence type="ECO:0000313" key="2">
    <source>
        <dbReference type="Proteomes" id="UP000199062"/>
    </source>
</evidence>
<dbReference type="STRING" id="767519.SAMN05216559_1963"/>
<organism evidence="1 2">
    <name type="scientific">Halomicrobium zhouii</name>
    <dbReference type="NCBI Taxonomy" id="767519"/>
    <lineage>
        <taxon>Archaea</taxon>
        <taxon>Methanobacteriati</taxon>
        <taxon>Methanobacteriota</taxon>
        <taxon>Stenosarchaea group</taxon>
        <taxon>Halobacteria</taxon>
        <taxon>Halobacteriales</taxon>
        <taxon>Haloarculaceae</taxon>
        <taxon>Halomicrobium</taxon>
    </lineage>
</organism>
<dbReference type="EMBL" id="FOZK01000002">
    <property type="protein sequence ID" value="SFR98047.1"/>
    <property type="molecule type" value="Genomic_DNA"/>
</dbReference>
<name>A0A1I6L3N6_9EURY</name>
<sequence length="70" mass="7303">MSDAKEAGKARVAARILLASDDASEAVISQADTAGAAVRLWRVQRKMDADVDAARSQTGTIGRDAGAERC</sequence>
<dbReference type="RefSeq" id="WP_089816278.1">
    <property type="nucleotide sequence ID" value="NZ_FOZK01000002.1"/>
</dbReference>
<dbReference type="AlphaFoldDB" id="A0A1I6L3N6"/>